<dbReference type="PANTHER" id="PTHR30572">
    <property type="entry name" value="MEMBRANE COMPONENT OF TRANSPORTER-RELATED"/>
    <property type="match status" value="1"/>
</dbReference>
<proteinExistence type="inferred from homology"/>
<protein>
    <submittedName>
        <fullName evidence="10">ABC transporter permease</fullName>
    </submittedName>
</protein>
<feature type="transmembrane region" description="Helical" evidence="7">
    <location>
        <begin position="321"/>
        <end position="350"/>
    </location>
</feature>
<keyword evidence="5 7" id="KW-0472">Membrane</keyword>
<keyword evidence="3 7" id="KW-0812">Transmembrane</keyword>
<dbReference type="Pfam" id="PF02687">
    <property type="entry name" value="FtsX"/>
    <property type="match status" value="1"/>
</dbReference>
<dbReference type="Pfam" id="PF12704">
    <property type="entry name" value="MacB_PCD"/>
    <property type="match status" value="1"/>
</dbReference>
<accession>A0A7C4I6H0</accession>
<evidence type="ECO:0000256" key="5">
    <source>
        <dbReference type="ARBA" id="ARBA00023136"/>
    </source>
</evidence>
<dbReference type="InterPro" id="IPR003838">
    <property type="entry name" value="ABC3_permease_C"/>
</dbReference>
<feature type="transmembrane region" description="Helical" evidence="7">
    <location>
        <begin position="385"/>
        <end position="406"/>
    </location>
</feature>
<dbReference type="AlphaFoldDB" id="A0A7C4I6H0"/>
<keyword evidence="4 7" id="KW-1133">Transmembrane helix</keyword>
<dbReference type="PANTHER" id="PTHR30572:SF4">
    <property type="entry name" value="ABC TRANSPORTER PERMEASE YTRF"/>
    <property type="match status" value="1"/>
</dbReference>
<evidence type="ECO:0000259" key="9">
    <source>
        <dbReference type="Pfam" id="PF12704"/>
    </source>
</evidence>
<dbReference type="GO" id="GO:0022857">
    <property type="term" value="F:transmembrane transporter activity"/>
    <property type="evidence" value="ECO:0007669"/>
    <property type="project" value="TreeGrafter"/>
</dbReference>
<evidence type="ECO:0000256" key="7">
    <source>
        <dbReference type="SAM" id="Phobius"/>
    </source>
</evidence>
<gene>
    <name evidence="10" type="ORF">ENT82_06150</name>
</gene>
<dbReference type="EMBL" id="DTAD01000066">
    <property type="protein sequence ID" value="HGN90688.1"/>
    <property type="molecule type" value="Genomic_DNA"/>
</dbReference>
<keyword evidence="2" id="KW-1003">Cell membrane</keyword>
<evidence type="ECO:0000256" key="4">
    <source>
        <dbReference type="ARBA" id="ARBA00022989"/>
    </source>
</evidence>
<dbReference type="GO" id="GO:0005886">
    <property type="term" value="C:plasma membrane"/>
    <property type="evidence" value="ECO:0007669"/>
    <property type="project" value="UniProtKB-SubCell"/>
</dbReference>
<dbReference type="InterPro" id="IPR025857">
    <property type="entry name" value="MacB_PCD"/>
</dbReference>
<evidence type="ECO:0000256" key="2">
    <source>
        <dbReference type="ARBA" id="ARBA00022475"/>
    </source>
</evidence>
<evidence type="ECO:0000256" key="6">
    <source>
        <dbReference type="ARBA" id="ARBA00038076"/>
    </source>
</evidence>
<reference evidence="10" key="1">
    <citation type="journal article" date="2020" name="mSystems">
        <title>Genome- and Community-Level Interaction Insights into Carbon Utilization and Element Cycling Functions of Hydrothermarchaeota in Hydrothermal Sediment.</title>
        <authorList>
            <person name="Zhou Z."/>
            <person name="Liu Y."/>
            <person name="Xu W."/>
            <person name="Pan J."/>
            <person name="Luo Z.H."/>
            <person name="Li M."/>
        </authorList>
    </citation>
    <scope>NUCLEOTIDE SEQUENCE [LARGE SCALE GENOMIC DNA]</scope>
    <source>
        <strain evidence="10">SpSt-613</strain>
    </source>
</reference>
<evidence type="ECO:0000259" key="8">
    <source>
        <dbReference type="Pfam" id="PF02687"/>
    </source>
</evidence>
<comment type="subcellular location">
    <subcellularLocation>
        <location evidence="1">Cell membrane</location>
        <topology evidence="1">Multi-pass membrane protein</topology>
    </subcellularLocation>
</comment>
<comment type="caution">
    <text evidence="10">The sequence shown here is derived from an EMBL/GenBank/DDBJ whole genome shotgun (WGS) entry which is preliminary data.</text>
</comment>
<feature type="transmembrane region" description="Helical" evidence="7">
    <location>
        <begin position="275"/>
        <end position="300"/>
    </location>
</feature>
<dbReference type="InterPro" id="IPR050250">
    <property type="entry name" value="Macrolide_Exporter_MacB"/>
</dbReference>
<feature type="domain" description="MacB-like periplasmic core" evidence="9">
    <location>
        <begin position="28"/>
        <end position="248"/>
    </location>
</feature>
<feature type="domain" description="ABC3 transporter permease C-terminal" evidence="8">
    <location>
        <begin position="280"/>
        <end position="413"/>
    </location>
</feature>
<evidence type="ECO:0000256" key="1">
    <source>
        <dbReference type="ARBA" id="ARBA00004651"/>
    </source>
</evidence>
<comment type="similarity">
    <text evidence="6">Belongs to the ABC-4 integral membrane protein family.</text>
</comment>
<organism evidence="10">
    <name type="scientific">Caldiarchaeum subterraneum</name>
    <dbReference type="NCBI Taxonomy" id="311458"/>
    <lineage>
        <taxon>Archaea</taxon>
        <taxon>Nitrososphaerota</taxon>
        <taxon>Candidatus Caldarchaeales</taxon>
        <taxon>Candidatus Caldarchaeaceae</taxon>
        <taxon>Candidatus Caldarchaeum</taxon>
    </lineage>
</organism>
<name>A0A7C4I6H0_CALS0</name>
<evidence type="ECO:0000256" key="3">
    <source>
        <dbReference type="ARBA" id="ARBA00022692"/>
    </source>
</evidence>
<evidence type="ECO:0000313" key="10">
    <source>
        <dbReference type="EMBL" id="HGN90688.1"/>
    </source>
</evidence>
<sequence length="420" mass="44875">MCGGVDDVKPGDYIRYAWSALKDRRLRTTLTVLGIVVGPALITALNATTAGLTQSIVSNLEVFGTDLVLVQRVGDFNFDDNVVNYISSLQGVKETYPYYLIASGEIKTRGKTFPMDPTRSYTVLAVELRDLPKLFPNIKVDSGTIVDNPSAAVVGYNAWNPRDPDLPPIDVGSIFTVTPLSGTGTTRSFTVTARIGKYGQSLFLNPDNQIFVSPEAGRLITNRRSYSGAFIKLTDPGYSDQVVLAIEQKYGGDVRVFSITAIAATVQQIIGTLNVFFSTVASMSLLVAFLGIMTTMFTSVTERVREIGLIKALGFRTRDVLLSFLSEAVIIGILGGVFGTAVGIGAAFALSNIFSGPPADTRPGSFITGPSGEGPRITPLISPELILTGVAVAVGVSVLAGLLPAYRASRFEPVEALRRE</sequence>